<evidence type="ECO:0008006" key="4">
    <source>
        <dbReference type="Google" id="ProtNLM"/>
    </source>
</evidence>
<protein>
    <recommendedName>
        <fullName evidence="4">Reverse transcriptase</fullName>
    </recommendedName>
</protein>
<comment type="caution">
    <text evidence="2">The sequence shown here is derived from an EMBL/GenBank/DDBJ whole genome shotgun (WGS) entry which is preliminary data.</text>
</comment>
<gene>
    <name evidence="2" type="ORF">AB6A40_002539</name>
</gene>
<sequence>MTEPQSVSKTTASISKLKNGKPAGDEDVFPDLVKCLPPSALQTLQKLLQLYWETKKIRDECRNSIVLQLHKKSSVTEPENYCGASLLTVVCKVLERIIAYRLRTDTERTVRENNPA</sequence>
<feature type="compositionally biased region" description="Polar residues" evidence="1">
    <location>
        <begin position="1"/>
        <end position="16"/>
    </location>
</feature>
<accession>A0ABD6E6V3</accession>
<dbReference type="EMBL" id="JBGFUD010001147">
    <property type="protein sequence ID" value="MFH4975830.1"/>
    <property type="molecule type" value="Genomic_DNA"/>
</dbReference>
<organism evidence="2 3">
    <name type="scientific">Gnathostoma spinigerum</name>
    <dbReference type="NCBI Taxonomy" id="75299"/>
    <lineage>
        <taxon>Eukaryota</taxon>
        <taxon>Metazoa</taxon>
        <taxon>Ecdysozoa</taxon>
        <taxon>Nematoda</taxon>
        <taxon>Chromadorea</taxon>
        <taxon>Rhabditida</taxon>
        <taxon>Spirurina</taxon>
        <taxon>Gnathostomatomorpha</taxon>
        <taxon>Gnathostomatoidea</taxon>
        <taxon>Gnathostomatidae</taxon>
        <taxon>Gnathostoma</taxon>
    </lineage>
</organism>
<dbReference type="AlphaFoldDB" id="A0ABD6E6V3"/>
<feature type="region of interest" description="Disordered" evidence="1">
    <location>
        <begin position="1"/>
        <end position="24"/>
    </location>
</feature>
<reference evidence="2 3" key="1">
    <citation type="submission" date="2024-08" db="EMBL/GenBank/DDBJ databases">
        <title>Gnathostoma spinigerum genome.</title>
        <authorList>
            <person name="Gonzalez-Bertolin B."/>
            <person name="Monzon S."/>
            <person name="Zaballos A."/>
            <person name="Jimenez P."/>
            <person name="Dekumyoy P."/>
            <person name="Varona S."/>
            <person name="Cuesta I."/>
            <person name="Sumanam S."/>
            <person name="Adisakwattana P."/>
            <person name="Gasser R.B."/>
            <person name="Hernandez-Gonzalez A."/>
            <person name="Young N.D."/>
            <person name="Perteguer M.J."/>
        </authorList>
    </citation>
    <scope>NUCLEOTIDE SEQUENCE [LARGE SCALE GENOMIC DNA]</scope>
    <source>
        <strain evidence="2">AL3</strain>
        <tissue evidence="2">Liver</tissue>
    </source>
</reference>
<evidence type="ECO:0000256" key="1">
    <source>
        <dbReference type="SAM" id="MobiDB-lite"/>
    </source>
</evidence>
<evidence type="ECO:0000313" key="3">
    <source>
        <dbReference type="Proteomes" id="UP001608902"/>
    </source>
</evidence>
<name>A0ABD6E6V3_9BILA</name>
<evidence type="ECO:0000313" key="2">
    <source>
        <dbReference type="EMBL" id="MFH4975830.1"/>
    </source>
</evidence>
<dbReference type="Proteomes" id="UP001608902">
    <property type="component" value="Unassembled WGS sequence"/>
</dbReference>
<keyword evidence="3" id="KW-1185">Reference proteome</keyword>
<proteinExistence type="predicted"/>